<dbReference type="OrthoDB" id="154678at2"/>
<name>A0A160T857_9CHLR</name>
<evidence type="ECO:0000256" key="3">
    <source>
        <dbReference type="ARBA" id="ARBA00023125"/>
    </source>
</evidence>
<keyword evidence="4" id="KW-0233">DNA recombination</keyword>
<dbReference type="KEGG" id="pbf:CFX0092_A3222"/>
<evidence type="ECO:0000259" key="8">
    <source>
        <dbReference type="PROSITE" id="PS51900"/>
    </source>
</evidence>
<organism evidence="9 10">
    <name type="scientific">Candidatus Promineifilum breve</name>
    <dbReference type="NCBI Taxonomy" id="1806508"/>
    <lineage>
        <taxon>Bacteria</taxon>
        <taxon>Bacillati</taxon>
        <taxon>Chloroflexota</taxon>
        <taxon>Ardenticatenia</taxon>
        <taxon>Candidatus Promineifilales</taxon>
        <taxon>Candidatus Promineifilaceae</taxon>
        <taxon>Candidatus Promineifilum</taxon>
    </lineage>
</organism>
<evidence type="ECO:0008006" key="11">
    <source>
        <dbReference type="Google" id="ProtNLM"/>
    </source>
</evidence>
<evidence type="ECO:0000256" key="4">
    <source>
        <dbReference type="ARBA" id="ARBA00023172"/>
    </source>
</evidence>
<dbReference type="InterPro" id="IPR002104">
    <property type="entry name" value="Integrase_catalytic"/>
</dbReference>
<dbReference type="PROSITE" id="PS51898">
    <property type="entry name" value="TYR_RECOMBINASE"/>
    <property type="match status" value="1"/>
</dbReference>
<dbReference type="Pfam" id="PF02899">
    <property type="entry name" value="Phage_int_SAM_1"/>
    <property type="match status" value="1"/>
</dbReference>
<feature type="domain" description="Tyr recombinase" evidence="7">
    <location>
        <begin position="140"/>
        <end position="324"/>
    </location>
</feature>
<evidence type="ECO:0000256" key="5">
    <source>
        <dbReference type="PROSITE-ProRule" id="PRU01248"/>
    </source>
</evidence>
<proteinExistence type="inferred from homology"/>
<gene>
    <name evidence="9" type="ORF">CFX0092_A3222</name>
</gene>
<dbReference type="PANTHER" id="PTHR30349">
    <property type="entry name" value="PHAGE INTEGRASE-RELATED"/>
    <property type="match status" value="1"/>
</dbReference>
<dbReference type="GO" id="GO:0003677">
    <property type="term" value="F:DNA binding"/>
    <property type="evidence" value="ECO:0007669"/>
    <property type="project" value="UniProtKB-UniRule"/>
</dbReference>
<dbReference type="GO" id="GO:0015074">
    <property type="term" value="P:DNA integration"/>
    <property type="evidence" value="ECO:0007669"/>
    <property type="project" value="UniProtKB-KW"/>
</dbReference>
<accession>A0A160T857</accession>
<keyword evidence="10" id="KW-1185">Reference proteome</keyword>
<protein>
    <recommendedName>
        <fullName evidence="11">Core-binding (CB) domain-containing protein</fullName>
    </recommendedName>
</protein>
<sequence length="325" mass="36448">MESTGQRELFTTPPDGDEKAGRGSTLSREASLQAAMGTFERHMQDEGFSINTVKAFSSDIRLLGRYLGIGTPIGEIGTKNLNDFMRWLTDERGVPCSPKSFARRVTTLKVFFGWLHETGVLPQDPSAAVIQTSVTSPLPEAPDALDVGRALAVAEAWRAGGPERKPDARPYLLLTLLLQTGIKKGEAMAIVPNHIDDSDREHPLLYVRYANPRLRYKERKVPLEPAWLDVLAEYLAQYQPTDTLFTCTARNLEYILHDIAEAAELPPGVLSFENLRWAAALQDWRADVEQDDIRQKLGLSKIAWRETKTKLRRLIEREQIDALPA</sequence>
<dbReference type="AlphaFoldDB" id="A0A160T857"/>
<evidence type="ECO:0000313" key="10">
    <source>
        <dbReference type="Proteomes" id="UP000215027"/>
    </source>
</evidence>
<dbReference type="PANTHER" id="PTHR30349:SF41">
    <property type="entry name" value="INTEGRASE_RECOMBINASE PROTEIN MJ0367-RELATED"/>
    <property type="match status" value="1"/>
</dbReference>
<dbReference type="PROSITE" id="PS51900">
    <property type="entry name" value="CB"/>
    <property type="match status" value="1"/>
</dbReference>
<evidence type="ECO:0000256" key="1">
    <source>
        <dbReference type="ARBA" id="ARBA00008857"/>
    </source>
</evidence>
<keyword evidence="2" id="KW-0229">DNA integration</keyword>
<dbReference type="InterPro" id="IPR044068">
    <property type="entry name" value="CB"/>
</dbReference>
<dbReference type="InterPro" id="IPR010998">
    <property type="entry name" value="Integrase_recombinase_N"/>
</dbReference>
<keyword evidence="3 5" id="KW-0238">DNA-binding</keyword>
<dbReference type="InterPro" id="IPR013762">
    <property type="entry name" value="Integrase-like_cat_sf"/>
</dbReference>
<evidence type="ECO:0000313" key="9">
    <source>
        <dbReference type="EMBL" id="CUS05100.2"/>
    </source>
</evidence>
<dbReference type="RefSeq" id="WP_095044349.1">
    <property type="nucleotide sequence ID" value="NZ_LN890655.1"/>
</dbReference>
<comment type="similarity">
    <text evidence="1">Belongs to the 'phage' integrase family.</text>
</comment>
<dbReference type="GO" id="GO:0006310">
    <property type="term" value="P:DNA recombination"/>
    <property type="evidence" value="ECO:0007669"/>
    <property type="project" value="UniProtKB-KW"/>
</dbReference>
<dbReference type="Gene3D" id="1.10.150.130">
    <property type="match status" value="1"/>
</dbReference>
<dbReference type="Proteomes" id="UP000215027">
    <property type="component" value="Chromosome I"/>
</dbReference>
<feature type="region of interest" description="Disordered" evidence="6">
    <location>
        <begin position="1"/>
        <end position="25"/>
    </location>
</feature>
<evidence type="ECO:0000259" key="7">
    <source>
        <dbReference type="PROSITE" id="PS51898"/>
    </source>
</evidence>
<evidence type="ECO:0000256" key="2">
    <source>
        <dbReference type="ARBA" id="ARBA00022908"/>
    </source>
</evidence>
<dbReference type="InterPro" id="IPR050090">
    <property type="entry name" value="Tyrosine_recombinase_XerCD"/>
</dbReference>
<evidence type="ECO:0000256" key="6">
    <source>
        <dbReference type="SAM" id="MobiDB-lite"/>
    </source>
</evidence>
<reference evidence="9" key="1">
    <citation type="submission" date="2016-01" db="EMBL/GenBank/DDBJ databases">
        <authorList>
            <person name="Mcilroy J.S."/>
            <person name="Karst M S."/>
            <person name="Albertsen M."/>
        </authorList>
    </citation>
    <scope>NUCLEOTIDE SEQUENCE</scope>
    <source>
        <strain evidence="9">Cfx-K</strain>
    </source>
</reference>
<dbReference type="Gene3D" id="1.10.443.10">
    <property type="entry name" value="Intergrase catalytic core"/>
    <property type="match status" value="1"/>
</dbReference>
<dbReference type="InterPro" id="IPR004107">
    <property type="entry name" value="Integrase_SAM-like_N"/>
</dbReference>
<dbReference type="SUPFAM" id="SSF56349">
    <property type="entry name" value="DNA breaking-rejoining enzymes"/>
    <property type="match status" value="1"/>
</dbReference>
<dbReference type="EMBL" id="LN890655">
    <property type="protein sequence ID" value="CUS05100.2"/>
    <property type="molecule type" value="Genomic_DNA"/>
</dbReference>
<feature type="domain" description="Core-binding (CB)" evidence="8">
    <location>
        <begin position="30"/>
        <end position="116"/>
    </location>
</feature>
<dbReference type="InterPro" id="IPR011010">
    <property type="entry name" value="DNA_brk_join_enz"/>
</dbReference>